<dbReference type="AlphaFoldDB" id="A0A7J3M607"/>
<feature type="domain" description="Alpha-galactosidase NEW3" evidence="2">
    <location>
        <begin position="434"/>
        <end position="511"/>
    </location>
</feature>
<dbReference type="GO" id="GO:0030246">
    <property type="term" value="F:carbohydrate binding"/>
    <property type="evidence" value="ECO:0007669"/>
    <property type="project" value="InterPro"/>
</dbReference>
<keyword evidence="1" id="KW-0472">Membrane</keyword>
<dbReference type="SUPFAM" id="SSF49452">
    <property type="entry name" value="Starch-binding domain-like"/>
    <property type="match status" value="1"/>
</dbReference>
<reference evidence="3" key="1">
    <citation type="journal article" date="2020" name="mSystems">
        <title>Genome- and Community-Level Interaction Insights into Carbon Utilization and Element Cycling Functions of Hydrothermarchaeota in Hydrothermal Sediment.</title>
        <authorList>
            <person name="Zhou Z."/>
            <person name="Liu Y."/>
            <person name="Xu W."/>
            <person name="Pan J."/>
            <person name="Luo Z.H."/>
            <person name="Li M."/>
        </authorList>
    </citation>
    <scope>NUCLEOTIDE SEQUENCE [LARGE SCALE GENOMIC DNA]</scope>
    <source>
        <strain evidence="3">SpSt-587</strain>
    </source>
</reference>
<sequence>MKGIVFLTLITITLLTPAVALECKITEINAVPGEEITIPIKITNTENSAETYYLSHYSYPDRIEGYFYYDGKRVSSIKLNANESATLNFVFKAPEKLGVYYISLYADGSVGITLNVGYPQSSIEVIPKIKSVVLEAGDVATIDLTIKNKLNSRYELNLSCEVPEGWECKFYDGYEIQKIVLSAGESRGLRVSIDTESSANVGRYSVKLRFNEKVEEIEVLINKTHVSEDGEIRLRVVDKDGKSVASAKITAGNEIFYTAGDGEAIIELLPGVYDLKIEKGGYEEKVIRDVKVKGGKTTDLGTILLEKKAYYAEIVVSSRISATIGEVTSVPIKIRNIGYADDSYSLSVEGLPYGYIASFKEDKLAVSEVFIESGSTKDLNLEIYVPSTAEQAEITLRIVAEGSFTAETNLTLNVIGTFKLQFEPAGGKYTLTASQGESVELRGYIKNSGLGTTLTNIRVSVTLPNSDWILEDISPELIPSLKAGESYPVSMKIGIPADASPSEYRLTVTASADQTQTSERITFVVQEKGYSTFLGVGIILASLVGLYFLVRKVGRR</sequence>
<dbReference type="Gene3D" id="2.60.40.1120">
    <property type="entry name" value="Carboxypeptidase-like, regulatory domain"/>
    <property type="match status" value="1"/>
</dbReference>
<evidence type="ECO:0000259" key="2">
    <source>
        <dbReference type="Pfam" id="PF10633"/>
    </source>
</evidence>
<evidence type="ECO:0000256" key="1">
    <source>
        <dbReference type="SAM" id="Phobius"/>
    </source>
</evidence>
<dbReference type="InterPro" id="IPR013784">
    <property type="entry name" value="Carb-bd-like_fold"/>
</dbReference>
<dbReference type="Pfam" id="PF10633">
    <property type="entry name" value="NPCBM_assoc"/>
    <property type="match status" value="1"/>
</dbReference>
<feature type="transmembrane region" description="Helical" evidence="1">
    <location>
        <begin position="530"/>
        <end position="550"/>
    </location>
</feature>
<dbReference type="EMBL" id="DSYZ01000156">
    <property type="protein sequence ID" value="HGT83715.1"/>
    <property type="molecule type" value="Genomic_DNA"/>
</dbReference>
<dbReference type="Gene3D" id="2.60.40.10">
    <property type="entry name" value="Immunoglobulins"/>
    <property type="match status" value="2"/>
</dbReference>
<dbReference type="Pfam" id="PF13620">
    <property type="entry name" value="CarboxypepD_reg"/>
    <property type="match status" value="1"/>
</dbReference>
<dbReference type="PANTHER" id="PTHR39198">
    <property type="entry name" value="HYPOTHETICAL MEMBRANE PROTEIN, CONSERVED"/>
    <property type="match status" value="1"/>
</dbReference>
<keyword evidence="1" id="KW-0812">Transmembrane</keyword>
<dbReference type="InterPro" id="IPR018905">
    <property type="entry name" value="A-galactase_NEW3"/>
</dbReference>
<keyword evidence="1" id="KW-1133">Transmembrane helix</keyword>
<dbReference type="InterPro" id="IPR013783">
    <property type="entry name" value="Ig-like_fold"/>
</dbReference>
<evidence type="ECO:0000313" key="3">
    <source>
        <dbReference type="EMBL" id="HGT83715.1"/>
    </source>
</evidence>
<name>A0A7J3M607_ARCFL</name>
<comment type="caution">
    <text evidence="3">The sequence shown here is derived from an EMBL/GenBank/DDBJ whole genome shotgun (WGS) entry which is preliminary data.</text>
</comment>
<gene>
    <name evidence="3" type="ORF">ENT52_08345</name>
</gene>
<organism evidence="3">
    <name type="scientific">Archaeoglobus fulgidus</name>
    <dbReference type="NCBI Taxonomy" id="2234"/>
    <lineage>
        <taxon>Archaea</taxon>
        <taxon>Methanobacteriati</taxon>
        <taxon>Methanobacteriota</taxon>
        <taxon>Archaeoglobi</taxon>
        <taxon>Archaeoglobales</taxon>
        <taxon>Archaeoglobaceae</taxon>
        <taxon>Archaeoglobus</taxon>
    </lineage>
</organism>
<protein>
    <recommendedName>
        <fullName evidence="2">Alpha-galactosidase NEW3 domain-containing protein</fullName>
    </recommendedName>
</protein>
<proteinExistence type="predicted"/>
<accession>A0A7J3M607</accession>
<dbReference type="PANTHER" id="PTHR39198:SF1">
    <property type="entry name" value="ALPHA-GALACTOSIDASE NEW3 DOMAIN-CONTAINING PROTEIN"/>
    <property type="match status" value="1"/>
</dbReference>